<dbReference type="PROSITE" id="PS00463">
    <property type="entry name" value="ZN2_CY6_FUNGAL_1"/>
    <property type="match status" value="1"/>
</dbReference>
<dbReference type="Pfam" id="PF00172">
    <property type="entry name" value="Zn_clus"/>
    <property type="match status" value="1"/>
</dbReference>
<dbReference type="AlphaFoldDB" id="A0A7C8MNU2"/>
<keyword evidence="2" id="KW-0805">Transcription regulation</keyword>
<dbReference type="InterPro" id="IPR013700">
    <property type="entry name" value="AflR"/>
</dbReference>
<dbReference type="EMBL" id="WUBL01000161">
    <property type="protein sequence ID" value="KAF2964215.1"/>
    <property type="molecule type" value="Genomic_DNA"/>
</dbReference>
<keyword evidence="5" id="KW-0539">Nucleus</keyword>
<keyword evidence="1" id="KW-0479">Metal-binding</keyword>
<comment type="caution">
    <text evidence="7">The sequence shown here is derived from an EMBL/GenBank/DDBJ whole genome shotgun (WGS) entry which is preliminary data.</text>
</comment>
<dbReference type="PRINTS" id="PR00755">
    <property type="entry name" value="AFLATOXINBRP"/>
</dbReference>
<dbReference type="CDD" id="cd00067">
    <property type="entry name" value="GAL4"/>
    <property type="match status" value="1"/>
</dbReference>
<organism evidence="7 8">
    <name type="scientific">Xylaria multiplex</name>
    <dbReference type="NCBI Taxonomy" id="323545"/>
    <lineage>
        <taxon>Eukaryota</taxon>
        <taxon>Fungi</taxon>
        <taxon>Dikarya</taxon>
        <taxon>Ascomycota</taxon>
        <taxon>Pezizomycotina</taxon>
        <taxon>Sordariomycetes</taxon>
        <taxon>Xylariomycetidae</taxon>
        <taxon>Xylariales</taxon>
        <taxon>Xylariaceae</taxon>
        <taxon>Xylaria</taxon>
    </lineage>
</organism>
<protein>
    <recommendedName>
        <fullName evidence="6">Zn(2)-C6 fungal-type domain-containing protein</fullName>
    </recommendedName>
</protein>
<dbReference type="GO" id="GO:0003677">
    <property type="term" value="F:DNA binding"/>
    <property type="evidence" value="ECO:0007669"/>
    <property type="project" value="UniProtKB-KW"/>
</dbReference>
<dbReference type="InParanoid" id="A0A7C8MNU2"/>
<dbReference type="InterPro" id="IPR036864">
    <property type="entry name" value="Zn2-C6_fun-type_DNA-bd_sf"/>
</dbReference>
<feature type="domain" description="Zn(2)-C6 fungal-type" evidence="6">
    <location>
        <begin position="16"/>
        <end position="46"/>
    </location>
</feature>
<keyword evidence="3" id="KW-0238">DNA-binding</keyword>
<evidence type="ECO:0000313" key="8">
    <source>
        <dbReference type="Proteomes" id="UP000481858"/>
    </source>
</evidence>
<dbReference type="SUPFAM" id="SSF57701">
    <property type="entry name" value="Zn2/Cys6 DNA-binding domain"/>
    <property type="match status" value="1"/>
</dbReference>
<dbReference type="GO" id="GO:0005634">
    <property type="term" value="C:nucleus"/>
    <property type="evidence" value="ECO:0007669"/>
    <property type="project" value="InterPro"/>
</dbReference>
<evidence type="ECO:0000256" key="3">
    <source>
        <dbReference type="ARBA" id="ARBA00023125"/>
    </source>
</evidence>
<accession>A0A7C8MNU2</accession>
<evidence type="ECO:0000256" key="4">
    <source>
        <dbReference type="ARBA" id="ARBA00023163"/>
    </source>
</evidence>
<evidence type="ECO:0000256" key="5">
    <source>
        <dbReference type="ARBA" id="ARBA00023242"/>
    </source>
</evidence>
<proteinExistence type="predicted"/>
<dbReference type="Proteomes" id="UP000481858">
    <property type="component" value="Unassembled WGS sequence"/>
</dbReference>
<name>A0A7C8MNU2_9PEZI</name>
<dbReference type="PROSITE" id="PS50048">
    <property type="entry name" value="ZN2_CY6_FUNGAL_2"/>
    <property type="match status" value="1"/>
</dbReference>
<dbReference type="PANTHER" id="PTHR31069">
    <property type="entry name" value="OLEATE-ACTIVATED TRANSCRIPTION FACTOR 1-RELATED"/>
    <property type="match status" value="1"/>
</dbReference>
<dbReference type="PANTHER" id="PTHR31069:SF31">
    <property type="entry name" value="MONODICTYPHENONE CLUSTER TRANSCRIPTION FACTOR-RELATED"/>
    <property type="match status" value="1"/>
</dbReference>
<dbReference type="Pfam" id="PF08493">
    <property type="entry name" value="AflR"/>
    <property type="match status" value="1"/>
</dbReference>
<reference evidence="7 8" key="1">
    <citation type="submission" date="2019-12" db="EMBL/GenBank/DDBJ databases">
        <title>Draft genome sequence of the ascomycete Xylaria multiplex DSM 110363.</title>
        <authorList>
            <person name="Buettner E."/>
            <person name="Kellner H."/>
        </authorList>
    </citation>
    <scope>NUCLEOTIDE SEQUENCE [LARGE SCALE GENOMIC DNA]</scope>
    <source>
        <strain evidence="7 8">DSM 110363</strain>
    </source>
</reference>
<evidence type="ECO:0000256" key="1">
    <source>
        <dbReference type="ARBA" id="ARBA00022723"/>
    </source>
</evidence>
<keyword evidence="4" id="KW-0804">Transcription</keyword>
<evidence type="ECO:0000256" key="2">
    <source>
        <dbReference type="ARBA" id="ARBA00023015"/>
    </source>
</evidence>
<dbReference type="InterPro" id="IPR001138">
    <property type="entry name" value="Zn2Cys6_DnaBD"/>
</dbReference>
<dbReference type="Gene3D" id="4.10.240.10">
    <property type="entry name" value="Zn(2)-C6 fungal-type DNA-binding domain"/>
    <property type="match status" value="1"/>
</dbReference>
<evidence type="ECO:0000313" key="7">
    <source>
        <dbReference type="EMBL" id="KAF2964215.1"/>
    </source>
</evidence>
<dbReference type="OrthoDB" id="2943660at2759"/>
<dbReference type="GO" id="GO:0000981">
    <property type="term" value="F:DNA-binding transcription factor activity, RNA polymerase II-specific"/>
    <property type="evidence" value="ECO:0007669"/>
    <property type="project" value="InterPro"/>
</dbReference>
<dbReference type="GO" id="GO:0045122">
    <property type="term" value="P:aflatoxin biosynthetic process"/>
    <property type="evidence" value="ECO:0007669"/>
    <property type="project" value="InterPro"/>
</dbReference>
<dbReference type="InterPro" id="IPR050675">
    <property type="entry name" value="OAF3"/>
</dbReference>
<sequence>MSPFLNSPRPVKLRDSCHACAVAKVKCHREKPTCSRCSGRGIACKYVVTRRGGRKHSTRTTSEVKNSPQHSTTNHCIQPLKVSLSLPETNPSTGITYTGALDYDTVPLTGTLEDLDFTFFTNPSSPEGQSLLPPLADVITGFEALNAQNTPTTDIFTDSLLFESVTGQESSTSPGTGDREFSSTVAPLNQAVSLDEALPCCQASLSTDASSWQNAVSPTIEDTIDKNKQVLGALGSIMKCPCSDDGYLLTVISLIIYKVLGRGPTITPLSTPSSVKDRPNRACLMTDSHHFYGEDQDRMKTQSILGELHRVQSLINLLSRKLKSLACRKRENHAKVGSYGGAQGMPSISAFVIDQVGIDLRNRLQWLSKNIIERLSRD</sequence>
<dbReference type="SMART" id="SM00066">
    <property type="entry name" value="GAL4"/>
    <property type="match status" value="1"/>
</dbReference>
<gene>
    <name evidence="7" type="ORF">GQX73_g9350</name>
</gene>
<keyword evidence="8" id="KW-1185">Reference proteome</keyword>
<dbReference type="GO" id="GO:0008270">
    <property type="term" value="F:zinc ion binding"/>
    <property type="evidence" value="ECO:0007669"/>
    <property type="project" value="InterPro"/>
</dbReference>
<evidence type="ECO:0000259" key="6">
    <source>
        <dbReference type="PROSITE" id="PS50048"/>
    </source>
</evidence>